<protein>
    <submittedName>
        <fullName evidence="3">XRE family transcriptional regulator</fullName>
    </submittedName>
</protein>
<dbReference type="PATRIC" id="fig|1411148.3.peg.539"/>
<dbReference type="Gene3D" id="1.10.260.40">
    <property type="entry name" value="lambda repressor-like DNA-binding domains"/>
    <property type="match status" value="1"/>
</dbReference>
<name>W2C5I5_9BACT</name>
<dbReference type="NCBIfam" id="TIGR02607">
    <property type="entry name" value="antidote_HigA"/>
    <property type="match status" value="1"/>
</dbReference>
<dbReference type="PROSITE" id="PS50943">
    <property type="entry name" value="HTH_CROC1"/>
    <property type="match status" value="1"/>
</dbReference>
<dbReference type="SUPFAM" id="SSF47413">
    <property type="entry name" value="lambda repressor-like DNA-binding domains"/>
    <property type="match status" value="1"/>
</dbReference>
<dbReference type="Proteomes" id="UP000018837">
    <property type="component" value="Unassembled WGS sequence"/>
</dbReference>
<organism evidence="3 4">
    <name type="scientific">Tannerella sp. oral taxon BU063 isolate Cell 2</name>
    <dbReference type="NCBI Taxonomy" id="1411148"/>
    <lineage>
        <taxon>Bacteria</taxon>
        <taxon>Pseudomonadati</taxon>
        <taxon>Bacteroidota</taxon>
        <taxon>Bacteroidia</taxon>
        <taxon>Bacteroidales</taxon>
        <taxon>Tannerellaceae</taxon>
        <taxon>Tannerella</taxon>
    </lineage>
</organism>
<keyword evidence="1" id="KW-0238">DNA-binding</keyword>
<dbReference type="InterPro" id="IPR013430">
    <property type="entry name" value="Toxin_antidote_HigA"/>
</dbReference>
<gene>
    <name evidence="3" type="ORF">N425_04000</name>
</gene>
<dbReference type="PANTHER" id="PTHR36924">
    <property type="entry name" value="ANTITOXIN HIGA-1"/>
    <property type="match status" value="1"/>
</dbReference>
<reference evidence="3 4" key="1">
    <citation type="submission" date="2013-11" db="EMBL/GenBank/DDBJ databases">
        <title>Single cell genomics of uncultured Tannerella BU063 (oral taxon 286).</title>
        <authorList>
            <person name="Beall C.J."/>
            <person name="Campbell A.G."/>
            <person name="Griffen A.L."/>
            <person name="Podar M."/>
            <person name="Leys E.J."/>
        </authorList>
    </citation>
    <scope>NUCLEOTIDE SEQUENCE [LARGE SCALE GENOMIC DNA]</scope>
    <source>
        <strain evidence="3">Cell 2</strain>
    </source>
</reference>
<dbReference type="InterPro" id="IPR001387">
    <property type="entry name" value="Cro/C1-type_HTH"/>
</dbReference>
<evidence type="ECO:0000313" key="4">
    <source>
        <dbReference type="Proteomes" id="UP000018837"/>
    </source>
</evidence>
<feature type="domain" description="HTH cro/C1-type" evidence="2">
    <location>
        <begin position="17"/>
        <end position="71"/>
    </location>
</feature>
<evidence type="ECO:0000313" key="3">
    <source>
        <dbReference type="EMBL" id="ETK02484.1"/>
    </source>
</evidence>
<dbReference type="EMBL" id="AYUF01000346">
    <property type="protein sequence ID" value="ETK02484.1"/>
    <property type="molecule type" value="Genomic_DNA"/>
</dbReference>
<dbReference type="PANTHER" id="PTHR36924:SF1">
    <property type="entry name" value="ANTITOXIN HIGA-1"/>
    <property type="match status" value="1"/>
</dbReference>
<dbReference type="AlphaFoldDB" id="W2C5I5"/>
<dbReference type="SMART" id="SM00530">
    <property type="entry name" value="HTH_XRE"/>
    <property type="match status" value="1"/>
</dbReference>
<proteinExistence type="predicted"/>
<evidence type="ECO:0000259" key="2">
    <source>
        <dbReference type="PROSITE" id="PS50943"/>
    </source>
</evidence>
<dbReference type="GO" id="GO:0003677">
    <property type="term" value="F:DNA binding"/>
    <property type="evidence" value="ECO:0007669"/>
    <property type="project" value="UniProtKB-KW"/>
</dbReference>
<dbReference type="CDD" id="cd00093">
    <property type="entry name" value="HTH_XRE"/>
    <property type="match status" value="1"/>
</dbReference>
<dbReference type="Pfam" id="PF01381">
    <property type="entry name" value="HTH_3"/>
    <property type="match status" value="1"/>
</dbReference>
<sequence length="103" mass="11765">MGNLVHGYTPTHPGEVLKDEIEYRGITLSRLARQMGISYHALSDILNERRSLTARTAMRFEAALNVPADSLMRLQLKYNLHMAQRDKKLRDSLDKIRKAAAML</sequence>
<accession>W2C5I5</accession>
<dbReference type="InterPro" id="IPR010982">
    <property type="entry name" value="Lambda_DNA-bd_dom_sf"/>
</dbReference>
<evidence type="ECO:0000256" key="1">
    <source>
        <dbReference type="ARBA" id="ARBA00023125"/>
    </source>
</evidence>
<comment type="caution">
    <text evidence="3">The sequence shown here is derived from an EMBL/GenBank/DDBJ whole genome shotgun (WGS) entry which is preliminary data.</text>
</comment>